<dbReference type="Pfam" id="PF00934">
    <property type="entry name" value="PE"/>
    <property type="match status" value="1"/>
</dbReference>
<reference evidence="2 3" key="1">
    <citation type="submission" date="2016-06" db="EMBL/GenBank/DDBJ databases">
        <authorList>
            <person name="Kjaerup R.B."/>
            <person name="Dalgaard T.S."/>
            <person name="Juul-Madsen H.R."/>
        </authorList>
    </citation>
    <scope>NUCLEOTIDE SEQUENCE [LARGE SCALE GENOMIC DNA]</scope>
    <source>
        <strain evidence="2 3">1245752.6</strain>
    </source>
</reference>
<sequence>MSYVLAVPESLSAAAAGVERIGSALRSADLVAAGPTTGLLAAAGDEVSAAIAALFSSHGRVYQALSAQVAALQASFAQALTGASLSYATADAAAASPLQALEQQAWGVLNAPTNAVLGRPLIGDGANGAPGTGQAGAAGGLLWGNGGNGGSGAPGQAGGTGGAAGLIGDGGAGGSGGIGGIRK</sequence>
<feature type="domain" description="PE" evidence="1">
    <location>
        <begin position="4"/>
        <end position="94"/>
    </location>
</feature>
<dbReference type="Gene3D" id="1.10.287.850">
    <property type="entry name" value="HP0062-like domain"/>
    <property type="match status" value="1"/>
</dbReference>
<comment type="caution">
    <text evidence="2">The sequence shown here is derived from an EMBL/GenBank/DDBJ whole genome shotgun (WGS) entry which is preliminary data.</text>
</comment>
<dbReference type="AlphaFoldDB" id="A0A1A6BBI3"/>
<name>A0A1A6BBI3_MYCGO</name>
<dbReference type="Pfam" id="PF21526">
    <property type="entry name" value="PGRS"/>
    <property type="match status" value="1"/>
</dbReference>
<gene>
    <name evidence="2" type="ORF">A9W98_28695</name>
</gene>
<organism evidence="2 3">
    <name type="scientific">Mycobacterium gordonae</name>
    <dbReference type="NCBI Taxonomy" id="1778"/>
    <lineage>
        <taxon>Bacteria</taxon>
        <taxon>Bacillati</taxon>
        <taxon>Actinomycetota</taxon>
        <taxon>Actinomycetes</taxon>
        <taxon>Mycobacteriales</taxon>
        <taxon>Mycobacteriaceae</taxon>
        <taxon>Mycobacterium</taxon>
    </lineage>
</organism>
<protein>
    <recommendedName>
        <fullName evidence="1">PE domain-containing protein</fullName>
    </recommendedName>
</protein>
<accession>A0A1A6BBI3</accession>
<evidence type="ECO:0000313" key="3">
    <source>
        <dbReference type="Proteomes" id="UP000093757"/>
    </source>
</evidence>
<evidence type="ECO:0000313" key="2">
    <source>
        <dbReference type="EMBL" id="OBR99687.1"/>
    </source>
</evidence>
<dbReference type="EMBL" id="MAEM01000425">
    <property type="protein sequence ID" value="OBR99687.1"/>
    <property type="molecule type" value="Genomic_DNA"/>
</dbReference>
<dbReference type="SUPFAM" id="SSF140459">
    <property type="entry name" value="PE/PPE dimer-like"/>
    <property type="match status" value="1"/>
</dbReference>
<dbReference type="Proteomes" id="UP000093757">
    <property type="component" value="Unassembled WGS sequence"/>
</dbReference>
<proteinExistence type="predicted"/>
<evidence type="ECO:0000259" key="1">
    <source>
        <dbReference type="Pfam" id="PF00934"/>
    </source>
</evidence>
<dbReference type="InterPro" id="IPR038332">
    <property type="entry name" value="PPE_sf"/>
</dbReference>
<dbReference type="InterPro" id="IPR000084">
    <property type="entry name" value="PE-PGRS_N"/>
</dbReference>
<dbReference type="OrthoDB" id="4753186at2"/>
<dbReference type="InterPro" id="IPR048996">
    <property type="entry name" value="PGRS_rpt"/>
</dbReference>